<evidence type="ECO:0000256" key="7">
    <source>
        <dbReference type="ARBA" id="ARBA00022989"/>
    </source>
</evidence>
<dbReference type="InterPro" id="IPR036396">
    <property type="entry name" value="Cyt_P450_sf"/>
</dbReference>
<comment type="similarity">
    <text evidence="4">Belongs to the cytochrome P450 family.</text>
</comment>
<dbReference type="CDD" id="cd11040">
    <property type="entry name" value="CYP7_CYP8-like"/>
    <property type="match status" value="1"/>
</dbReference>
<dbReference type="Pfam" id="PF00067">
    <property type="entry name" value="p450"/>
    <property type="match status" value="1"/>
</dbReference>
<keyword evidence="10" id="KW-0472">Membrane</keyword>
<sequence length="752" mass="83130">MPSIVALAALGVAAVYLFLQLLLELTQDKREPPAVERSMPFLNPIIGMIRHKTLYYNHIRKEGNRLPIYTLRLPAVRAYIINTTGLIPALQRQWRTISFTPIMASAGHAALGMSQAGTDLLRKDIMGDSNPIVGLMPIMARVMAPGPSLNGMVRKAAEVMATSIDNLRQDDGVSTMKFYEWTRHEILMATTEAVFGPKNPYRDPVVESAWRTFEPSYLSLAISPLKPLTAPHAFRARETLASSFVSYLEDNGPETASPFIRAAHKHNVSHGFTTEDLARFEVGHTHAINGSTAPSTWWLLWHVYSDPVVLGDVRGELESLVVDSPPDLHAKKTRTFDLSLLPTHTPILQSTLKETLRVHTMAAAVRLCLEDHLLEGKYLLKKGGLVIVPQPLHHSSTVAWGEDADRFNHQRFLSRSGRTGREANAHKGKGYDNVAFRAFGGGHTLCPGRHFSTIEILAFAAMMVLRFDVEPSTGDRWVKPTWEKTPMVASLHIPDEDVEAALRRNLNPLRLPKPPRRLQSSGPEKSAKADDAAGVVPGAPAVPSTPPTAPLSVWQRLGPLTTVANAFTRANKKRPWVTQLCSSLVIYLLADLNAQRIGGKEYDAVRTRNMLITGACFSIPAYEWFKALGGWFTFSSKGLSVATRVLFNQFTFAPVVNIYFFTMQALLTGADPVERVKEKGLVTWMNSWIVWPSVIAFNLAYVPIQFRGIVAGSVSVCWQTYLSIQNRKAELEEAQRKAANESVEVGALAAVA</sequence>
<keyword evidence="9" id="KW-0503">Monooxygenase</keyword>
<keyword evidence="9" id="KW-0560">Oxidoreductase</keyword>
<evidence type="ECO:0000256" key="1">
    <source>
        <dbReference type="ARBA" id="ARBA00001971"/>
    </source>
</evidence>
<dbReference type="PANTHER" id="PTHR47582">
    <property type="entry name" value="P450, PUTATIVE (EUROFUNG)-RELATED"/>
    <property type="match status" value="1"/>
</dbReference>
<protein>
    <submittedName>
        <fullName evidence="12">Cytochrome P450</fullName>
    </submittedName>
</protein>
<dbReference type="PANTHER" id="PTHR47582:SF1">
    <property type="entry name" value="P450, PUTATIVE (EUROFUNG)-RELATED"/>
    <property type="match status" value="1"/>
</dbReference>
<dbReference type="InterPro" id="IPR002403">
    <property type="entry name" value="Cyt_P450_E_grp-IV"/>
</dbReference>
<evidence type="ECO:0000313" key="13">
    <source>
        <dbReference type="Proteomes" id="UP001465668"/>
    </source>
</evidence>
<dbReference type="InterPro" id="IPR053007">
    <property type="entry name" value="CYP450_monoxygenase_sec-met"/>
</dbReference>
<dbReference type="InterPro" id="IPR001128">
    <property type="entry name" value="Cyt_P450"/>
</dbReference>
<gene>
    <name evidence="12" type="ORF">SCAR479_10335</name>
</gene>
<comment type="cofactor">
    <cofactor evidence="1">
        <name>heme</name>
        <dbReference type="ChEBI" id="CHEBI:30413"/>
    </cofactor>
</comment>
<name>A0ABR2XH51_9PEZI</name>
<evidence type="ECO:0000256" key="6">
    <source>
        <dbReference type="ARBA" id="ARBA00022723"/>
    </source>
</evidence>
<dbReference type="EMBL" id="JARVKM010000055">
    <property type="protein sequence ID" value="KAK9773005.1"/>
    <property type="molecule type" value="Genomic_DNA"/>
</dbReference>
<evidence type="ECO:0000313" key="12">
    <source>
        <dbReference type="EMBL" id="KAK9773005.1"/>
    </source>
</evidence>
<dbReference type="InterPro" id="IPR007248">
    <property type="entry name" value="Mpv17_PMP22"/>
</dbReference>
<evidence type="ECO:0000256" key="9">
    <source>
        <dbReference type="ARBA" id="ARBA00023033"/>
    </source>
</evidence>
<evidence type="ECO:0000256" key="8">
    <source>
        <dbReference type="ARBA" id="ARBA00023004"/>
    </source>
</evidence>
<dbReference type="Pfam" id="PF04117">
    <property type="entry name" value="Mpv17_PMP22"/>
    <property type="match status" value="1"/>
</dbReference>
<evidence type="ECO:0000256" key="2">
    <source>
        <dbReference type="ARBA" id="ARBA00004141"/>
    </source>
</evidence>
<evidence type="ECO:0000256" key="4">
    <source>
        <dbReference type="ARBA" id="ARBA00010617"/>
    </source>
</evidence>
<keyword evidence="6" id="KW-0479">Metal-binding</keyword>
<feature type="region of interest" description="Disordered" evidence="11">
    <location>
        <begin position="505"/>
        <end position="547"/>
    </location>
</feature>
<evidence type="ECO:0000256" key="3">
    <source>
        <dbReference type="ARBA" id="ARBA00006824"/>
    </source>
</evidence>
<accession>A0ABR2XH51</accession>
<organism evidence="12 13">
    <name type="scientific">Seiridium cardinale</name>
    <dbReference type="NCBI Taxonomy" id="138064"/>
    <lineage>
        <taxon>Eukaryota</taxon>
        <taxon>Fungi</taxon>
        <taxon>Dikarya</taxon>
        <taxon>Ascomycota</taxon>
        <taxon>Pezizomycotina</taxon>
        <taxon>Sordariomycetes</taxon>
        <taxon>Xylariomycetidae</taxon>
        <taxon>Amphisphaeriales</taxon>
        <taxon>Sporocadaceae</taxon>
        <taxon>Seiridium</taxon>
    </lineage>
</organism>
<evidence type="ECO:0000256" key="5">
    <source>
        <dbReference type="ARBA" id="ARBA00022692"/>
    </source>
</evidence>
<comment type="subcellular location">
    <subcellularLocation>
        <location evidence="2">Membrane</location>
        <topology evidence="2">Multi-pass membrane protein</topology>
    </subcellularLocation>
</comment>
<evidence type="ECO:0000256" key="11">
    <source>
        <dbReference type="SAM" id="MobiDB-lite"/>
    </source>
</evidence>
<comment type="similarity">
    <text evidence="3">Belongs to the peroxisomal membrane protein PXMP2/4 family.</text>
</comment>
<feature type="compositionally biased region" description="Low complexity" evidence="11">
    <location>
        <begin position="532"/>
        <end position="542"/>
    </location>
</feature>
<keyword evidence="7" id="KW-1133">Transmembrane helix</keyword>
<comment type="caution">
    <text evidence="12">The sequence shown here is derived from an EMBL/GenBank/DDBJ whole genome shotgun (WGS) entry which is preliminary data.</text>
</comment>
<dbReference type="PROSITE" id="PS00086">
    <property type="entry name" value="CYTOCHROME_P450"/>
    <property type="match status" value="1"/>
</dbReference>
<evidence type="ECO:0000256" key="10">
    <source>
        <dbReference type="ARBA" id="ARBA00023136"/>
    </source>
</evidence>
<dbReference type="SUPFAM" id="SSF48264">
    <property type="entry name" value="Cytochrome P450"/>
    <property type="match status" value="1"/>
</dbReference>
<dbReference type="InterPro" id="IPR017972">
    <property type="entry name" value="Cyt_P450_CS"/>
</dbReference>
<reference evidence="12 13" key="1">
    <citation type="submission" date="2024-02" db="EMBL/GenBank/DDBJ databases">
        <title>First draft genome assembly of two strains of Seiridium cardinale.</title>
        <authorList>
            <person name="Emiliani G."/>
            <person name="Scali E."/>
        </authorList>
    </citation>
    <scope>NUCLEOTIDE SEQUENCE [LARGE SCALE GENOMIC DNA]</scope>
    <source>
        <strain evidence="12 13">BM-138-000479</strain>
    </source>
</reference>
<keyword evidence="5" id="KW-0812">Transmembrane</keyword>
<dbReference type="PRINTS" id="PR00465">
    <property type="entry name" value="EP450IV"/>
</dbReference>
<dbReference type="Proteomes" id="UP001465668">
    <property type="component" value="Unassembled WGS sequence"/>
</dbReference>
<keyword evidence="8" id="KW-0408">Iron</keyword>
<dbReference type="Gene3D" id="1.10.630.10">
    <property type="entry name" value="Cytochrome P450"/>
    <property type="match status" value="1"/>
</dbReference>
<keyword evidence="13" id="KW-1185">Reference proteome</keyword>
<proteinExistence type="inferred from homology"/>